<evidence type="ECO:0000313" key="2">
    <source>
        <dbReference type="EMBL" id="MFC5292268.1"/>
    </source>
</evidence>
<reference evidence="3" key="1">
    <citation type="journal article" date="2019" name="Int. J. Syst. Evol. Microbiol.">
        <title>The Global Catalogue of Microorganisms (GCM) 10K type strain sequencing project: providing services to taxonomists for standard genome sequencing and annotation.</title>
        <authorList>
            <consortium name="The Broad Institute Genomics Platform"/>
            <consortium name="The Broad Institute Genome Sequencing Center for Infectious Disease"/>
            <person name="Wu L."/>
            <person name="Ma J."/>
        </authorList>
    </citation>
    <scope>NUCLEOTIDE SEQUENCE [LARGE SCALE GENOMIC DNA]</scope>
    <source>
        <strain evidence="3">CGMCC 1.15643</strain>
    </source>
</reference>
<dbReference type="Pfam" id="PF14301">
    <property type="entry name" value="DUF4376"/>
    <property type="match status" value="1"/>
</dbReference>
<organism evidence="2 3">
    <name type="scientific">Bosea minatitlanensis</name>
    <dbReference type="NCBI Taxonomy" id="128782"/>
    <lineage>
        <taxon>Bacteria</taxon>
        <taxon>Pseudomonadati</taxon>
        <taxon>Pseudomonadota</taxon>
        <taxon>Alphaproteobacteria</taxon>
        <taxon>Hyphomicrobiales</taxon>
        <taxon>Boseaceae</taxon>
        <taxon>Bosea</taxon>
    </lineage>
</organism>
<dbReference type="RefSeq" id="WP_260347673.1">
    <property type="nucleotide sequence ID" value="NZ_JAOAOS010000001.1"/>
</dbReference>
<name>A0ABW0EYD8_9HYPH</name>
<evidence type="ECO:0000313" key="3">
    <source>
        <dbReference type="Proteomes" id="UP001595976"/>
    </source>
</evidence>
<accession>A0ABW0EYD8</accession>
<keyword evidence="3" id="KW-1185">Reference proteome</keyword>
<comment type="caution">
    <text evidence="2">The sequence shown here is derived from an EMBL/GenBank/DDBJ whole genome shotgun (WGS) entry which is preliminary data.</text>
</comment>
<sequence length="192" mass="20896">MMQRFARIDDGVVVEVIELPDTVSVADPENEGQSIERPLALADAFHADLVAAIVPAPTEVETGWSFSDGEFSPPPPPALPTVAELLAYAADLRWRVEQGGAVWNGWPIHTDDRSQGKYLSELLAISLGVRVDNDPWKFADDVFRPVSNADFQDLAIAAREHVRIAFAIEGSVQVQIEAGTITTTEQIDTAFA</sequence>
<dbReference type="EMBL" id="JBHSLI010000001">
    <property type="protein sequence ID" value="MFC5292268.1"/>
    <property type="molecule type" value="Genomic_DNA"/>
</dbReference>
<evidence type="ECO:0000259" key="1">
    <source>
        <dbReference type="Pfam" id="PF14301"/>
    </source>
</evidence>
<proteinExistence type="predicted"/>
<feature type="domain" description="DUF4376" evidence="1">
    <location>
        <begin position="83"/>
        <end position="189"/>
    </location>
</feature>
<protein>
    <submittedName>
        <fullName evidence="2">DUF4376 domain-containing protein</fullName>
    </submittedName>
</protein>
<gene>
    <name evidence="2" type="ORF">ACFPK2_04600</name>
</gene>
<dbReference type="Proteomes" id="UP001595976">
    <property type="component" value="Unassembled WGS sequence"/>
</dbReference>
<dbReference type="InterPro" id="IPR025484">
    <property type="entry name" value="DUF4376"/>
</dbReference>